<dbReference type="Gene3D" id="3.40.50.720">
    <property type="entry name" value="NAD(P)-binding Rossmann-like Domain"/>
    <property type="match status" value="2"/>
</dbReference>
<evidence type="ECO:0000256" key="2">
    <source>
        <dbReference type="ARBA" id="ARBA00005216"/>
    </source>
</evidence>
<comment type="caution">
    <text evidence="14">The sequence shown here is derived from an EMBL/GenBank/DDBJ whole genome shotgun (WGS) entry which is preliminary data.</text>
</comment>
<evidence type="ECO:0000256" key="1">
    <source>
        <dbReference type="ARBA" id="ARBA00003800"/>
    </source>
</evidence>
<comment type="function">
    <text evidence="1">Catalyzes the reversible oxidation of 3-phospho-D-glycerate to 3-phosphonooxypyruvate, the first step of the phosphorylated L-serine biosynthesis pathway. Also catalyzes the reversible oxidation of 2-hydroxyglutarate to 2-oxoglutarate.</text>
</comment>
<gene>
    <name evidence="14" type="ORF">J512_2880</name>
</gene>
<dbReference type="CDD" id="cd12176">
    <property type="entry name" value="PGDH_3"/>
    <property type="match status" value="1"/>
</dbReference>
<dbReference type="InterPro" id="IPR036291">
    <property type="entry name" value="NAD(P)-bd_dom_sf"/>
</dbReference>
<evidence type="ECO:0000259" key="13">
    <source>
        <dbReference type="PROSITE" id="PS51671"/>
    </source>
</evidence>
<dbReference type="PROSITE" id="PS00065">
    <property type="entry name" value="D_2_HYDROXYACID_DH_1"/>
    <property type="match status" value="1"/>
</dbReference>
<dbReference type="InterPro" id="IPR045865">
    <property type="entry name" value="ACT-like_dom_sf"/>
</dbReference>
<evidence type="ECO:0000313" key="14">
    <source>
        <dbReference type="EMBL" id="EXB04745.1"/>
    </source>
</evidence>
<name>A0A009HNY2_ACIB9</name>
<dbReference type="EC" id="1.1.1.399" evidence="4"/>
<dbReference type="GO" id="GO:0047545">
    <property type="term" value="F:(S)-2-hydroxyglutarate dehydrogenase activity"/>
    <property type="evidence" value="ECO:0007669"/>
    <property type="project" value="UniProtKB-ARBA"/>
</dbReference>
<dbReference type="GO" id="GO:0006564">
    <property type="term" value="P:L-serine biosynthetic process"/>
    <property type="evidence" value="ECO:0007669"/>
    <property type="project" value="UniProtKB-ARBA"/>
</dbReference>
<comment type="similarity">
    <text evidence="3 12">Belongs to the D-isomer specific 2-hydroxyacid dehydrogenase family.</text>
</comment>
<dbReference type="FunFam" id="3.40.50.720:FF:000041">
    <property type="entry name" value="D-3-phosphoglycerate dehydrogenase"/>
    <property type="match status" value="1"/>
</dbReference>
<dbReference type="RefSeq" id="WP_000077814.1">
    <property type="nucleotide sequence ID" value="NZ_JEWH01000041.1"/>
</dbReference>
<keyword evidence="8" id="KW-0520">NAD</keyword>
<dbReference type="InterPro" id="IPR006139">
    <property type="entry name" value="D-isomer_2_OHA_DH_cat_dom"/>
</dbReference>
<dbReference type="GeneID" id="92895388"/>
<organism evidence="14 15">
    <name type="scientific">Acinetobacter baumannii (strain 1295743)</name>
    <dbReference type="NCBI Taxonomy" id="1310613"/>
    <lineage>
        <taxon>Bacteria</taxon>
        <taxon>Pseudomonadati</taxon>
        <taxon>Pseudomonadota</taxon>
        <taxon>Gammaproteobacteria</taxon>
        <taxon>Moraxellales</taxon>
        <taxon>Moraxellaceae</taxon>
        <taxon>Acinetobacter</taxon>
        <taxon>Acinetobacter calcoaceticus/baumannii complex</taxon>
    </lineage>
</organism>
<evidence type="ECO:0000256" key="4">
    <source>
        <dbReference type="ARBA" id="ARBA00013001"/>
    </source>
</evidence>
<dbReference type="SUPFAM" id="SSF55021">
    <property type="entry name" value="ACT-like"/>
    <property type="match status" value="1"/>
</dbReference>
<keyword evidence="7 12" id="KW-0560">Oxidoreductase</keyword>
<dbReference type="CDD" id="cd04901">
    <property type="entry name" value="ACT_3PGDH"/>
    <property type="match status" value="1"/>
</dbReference>
<feature type="domain" description="ACT" evidence="13">
    <location>
        <begin position="341"/>
        <end position="410"/>
    </location>
</feature>
<dbReference type="InterPro" id="IPR050418">
    <property type="entry name" value="D-iso_2-hydroxyacid_DH_PdxB"/>
</dbReference>
<comment type="catalytic activity">
    <reaction evidence="11">
        <text>(2R)-3-phosphoglycerate + NAD(+) = 3-phosphooxypyruvate + NADH + H(+)</text>
        <dbReference type="Rhea" id="RHEA:12641"/>
        <dbReference type="ChEBI" id="CHEBI:15378"/>
        <dbReference type="ChEBI" id="CHEBI:18110"/>
        <dbReference type="ChEBI" id="CHEBI:57540"/>
        <dbReference type="ChEBI" id="CHEBI:57945"/>
        <dbReference type="ChEBI" id="CHEBI:58272"/>
        <dbReference type="EC" id="1.1.1.95"/>
    </reaction>
</comment>
<evidence type="ECO:0000256" key="11">
    <source>
        <dbReference type="ARBA" id="ARBA00048731"/>
    </source>
</evidence>
<dbReference type="PANTHER" id="PTHR43761:SF1">
    <property type="entry name" value="D-ISOMER SPECIFIC 2-HYDROXYACID DEHYDROGENASE CATALYTIC DOMAIN-CONTAINING PROTEIN-RELATED"/>
    <property type="match status" value="1"/>
</dbReference>
<dbReference type="PANTHER" id="PTHR43761">
    <property type="entry name" value="D-ISOMER SPECIFIC 2-HYDROXYACID DEHYDROGENASE FAMILY PROTEIN (AFU_ORTHOLOGUE AFUA_1G13630)"/>
    <property type="match status" value="1"/>
</dbReference>
<dbReference type="InterPro" id="IPR054480">
    <property type="entry name" value="AHAS_small-like_ACT"/>
</dbReference>
<dbReference type="Proteomes" id="UP000020595">
    <property type="component" value="Unassembled WGS sequence"/>
</dbReference>
<dbReference type="GO" id="GO:0051287">
    <property type="term" value="F:NAD binding"/>
    <property type="evidence" value="ECO:0007669"/>
    <property type="project" value="InterPro"/>
</dbReference>
<evidence type="ECO:0000256" key="7">
    <source>
        <dbReference type="ARBA" id="ARBA00023002"/>
    </source>
</evidence>
<dbReference type="NCBIfam" id="NF008759">
    <property type="entry name" value="PRK11790.1"/>
    <property type="match status" value="1"/>
</dbReference>
<sequence length="410" mass="44154">MSQHLSLPKDKIRFLLLEGVHQNAVDTLNAAGYTNIDYRKTALEGEALKEAIKDAHFIGIRSRTQLTEEVFEAANKLIAVGCFCIGTNQVDLKAAMARGIPVFNAPYSNTRSVAELVLAETILLLRRVPEKSAACHRGGWDKSAVGSFETRGKTLGIVGYGSIGSQLSVLAESMGMHVIYYDAVTKLPMGNARQVGSLDELLATADVVTLHVPDVPSTRNFFTKEQFAKMKEGAIFLNAARGTCVVIEDLADAIKSGHLAGAAVDVFPKEPKANGEEFQSPLRGLDNVILTPHVGGSTMEAQANIGLEVAEKFVAYSDKGMTLSAVNFPEIALPLTAGQHRLLHIHKNVPGVLSKINNLFAEQGINISGQSLMTKGDIGYLVMDVDASASQEALDMLHEVEGTIRVRVLF</sequence>
<dbReference type="PROSITE" id="PS51671">
    <property type="entry name" value="ACT"/>
    <property type="match status" value="1"/>
</dbReference>
<evidence type="ECO:0000256" key="9">
    <source>
        <dbReference type="ARBA" id="ARBA00030455"/>
    </source>
</evidence>
<dbReference type="SUPFAM" id="SSF51735">
    <property type="entry name" value="NAD(P)-binding Rossmann-fold domains"/>
    <property type="match status" value="1"/>
</dbReference>
<comment type="catalytic activity">
    <reaction evidence="10">
        <text>(R)-2-hydroxyglutarate + NAD(+) = 2-oxoglutarate + NADH + H(+)</text>
        <dbReference type="Rhea" id="RHEA:49612"/>
        <dbReference type="ChEBI" id="CHEBI:15378"/>
        <dbReference type="ChEBI" id="CHEBI:15801"/>
        <dbReference type="ChEBI" id="CHEBI:16810"/>
        <dbReference type="ChEBI" id="CHEBI:57540"/>
        <dbReference type="ChEBI" id="CHEBI:57945"/>
        <dbReference type="EC" id="1.1.1.399"/>
    </reaction>
</comment>
<dbReference type="PATRIC" id="fig|1310613.3.peg.2775"/>
<evidence type="ECO:0000256" key="12">
    <source>
        <dbReference type="RuleBase" id="RU003719"/>
    </source>
</evidence>
<dbReference type="GO" id="GO:0004617">
    <property type="term" value="F:phosphoglycerate dehydrogenase activity"/>
    <property type="evidence" value="ECO:0007669"/>
    <property type="project" value="UniProtKB-EC"/>
</dbReference>
<dbReference type="InterPro" id="IPR002912">
    <property type="entry name" value="ACT_dom"/>
</dbReference>
<evidence type="ECO:0000256" key="3">
    <source>
        <dbReference type="ARBA" id="ARBA00005854"/>
    </source>
</evidence>
<dbReference type="AlphaFoldDB" id="A0A009HNY2"/>
<evidence type="ECO:0000256" key="6">
    <source>
        <dbReference type="ARBA" id="ARBA00021582"/>
    </source>
</evidence>
<dbReference type="EC" id="1.1.1.95" evidence="5"/>
<dbReference type="Pfam" id="PF00389">
    <property type="entry name" value="2-Hacid_dh"/>
    <property type="match status" value="1"/>
</dbReference>
<dbReference type="UniPathway" id="UPA00135">
    <property type="reaction ID" value="UER00196"/>
</dbReference>
<dbReference type="InterPro" id="IPR006140">
    <property type="entry name" value="D-isomer_DH_NAD-bd"/>
</dbReference>
<evidence type="ECO:0000313" key="15">
    <source>
        <dbReference type="Proteomes" id="UP000020595"/>
    </source>
</evidence>
<comment type="pathway">
    <text evidence="2">Amino-acid biosynthesis; L-serine biosynthesis; L-serine from 3-phospho-D-glycerate: step 1/3.</text>
</comment>
<accession>A0A009HNY2</accession>
<protein>
    <recommendedName>
        <fullName evidence="6">D-3-phosphoglycerate dehydrogenase</fullName>
        <ecNumber evidence="4">1.1.1.399</ecNumber>
        <ecNumber evidence="5">1.1.1.95</ecNumber>
    </recommendedName>
    <alternativeName>
        <fullName evidence="9">2-oxoglutarate reductase</fullName>
    </alternativeName>
</protein>
<reference evidence="14 15" key="1">
    <citation type="submission" date="2014-02" db="EMBL/GenBank/DDBJ databases">
        <title>Comparative genomics and transcriptomics to identify genetic mechanisms underlying the emergence of carbapenem resistant Acinetobacter baumannii (CRAb).</title>
        <authorList>
            <person name="Harris A.D."/>
            <person name="Johnson K.J."/>
            <person name="George J."/>
            <person name="Shefchek K."/>
            <person name="Daugherty S.C."/>
            <person name="Parankush S."/>
            <person name="Sadzewicz L."/>
            <person name="Tallon L."/>
            <person name="Sengamalay N."/>
            <person name="Hazen T.H."/>
            <person name="Rasko D.A."/>
        </authorList>
    </citation>
    <scope>NUCLEOTIDE SEQUENCE [LARGE SCALE GENOMIC DNA]</scope>
    <source>
        <strain evidence="14 15">1295743</strain>
    </source>
</reference>
<evidence type="ECO:0000256" key="5">
    <source>
        <dbReference type="ARBA" id="ARBA00013143"/>
    </source>
</evidence>
<dbReference type="Gene3D" id="3.30.70.260">
    <property type="match status" value="1"/>
</dbReference>
<dbReference type="InterPro" id="IPR029752">
    <property type="entry name" value="D-isomer_DH_CS1"/>
</dbReference>
<proteinExistence type="inferred from homology"/>
<dbReference type="Pfam" id="PF02826">
    <property type="entry name" value="2-Hacid_dh_C"/>
    <property type="match status" value="1"/>
</dbReference>
<evidence type="ECO:0000256" key="8">
    <source>
        <dbReference type="ARBA" id="ARBA00023027"/>
    </source>
</evidence>
<dbReference type="SUPFAM" id="SSF52283">
    <property type="entry name" value="Formate/glycerate dehydrogenase catalytic domain-like"/>
    <property type="match status" value="1"/>
</dbReference>
<dbReference type="EMBL" id="JEWH01000041">
    <property type="protein sequence ID" value="EXB04745.1"/>
    <property type="molecule type" value="Genomic_DNA"/>
</dbReference>
<dbReference type="Pfam" id="PF22629">
    <property type="entry name" value="ACT_AHAS_ss"/>
    <property type="match status" value="1"/>
</dbReference>
<evidence type="ECO:0000256" key="10">
    <source>
        <dbReference type="ARBA" id="ARBA00048126"/>
    </source>
</evidence>